<dbReference type="SUPFAM" id="SSF81901">
    <property type="entry name" value="HCP-like"/>
    <property type="match status" value="1"/>
</dbReference>
<dbReference type="InterPro" id="IPR006597">
    <property type="entry name" value="Sel1-like"/>
</dbReference>
<name>A0A8J7MNB7_9RHOB</name>
<evidence type="ECO:0000313" key="2">
    <source>
        <dbReference type="EMBL" id="MBL4926853.1"/>
    </source>
</evidence>
<dbReference type="EMBL" id="JAESVP010000001">
    <property type="protein sequence ID" value="MBL4926853.1"/>
    <property type="molecule type" value="Genomic_DNA"/>
</dbReference>
<accession>A0A8J7MNB7</accession>
<sequence length="180" mass="19355">MRLAAVFVVLSVLPATADTEADQYGTLNPEELSINRVLKDIEDGMTSMTNCATGYFITKSGDHTNARKVFTRCAQDGYSGAMTWMGQMDDNGLGGPENPAAAAAWDRQAAATGDPVGQFNLGLDLLRGRGVARDEVAGRALIDQAADQGLSMARRLQGADYDTDEVTPDADNWKYGQRLF</sequence>
<evidence type="ECO:0000256" key="1">
    <source>
        <dbReference type="SAM" id="SignalP"/>
    </source>
</evidence>
<dbReference type="AlphaFoldDB" id="A0A8J7MNB7"/>
<reference evidence="2" key="1">
    <citation type="submission" date="2021-01" db="EMBL/GenBank/DDBJ databases">
        <title>Genome seq and assembly of Tabrizicola sp. KVB23.</title>
        <authorList>
            <person name="Chhetri G."/>
        </authorList>
    </citation>
    <scope>NUCLEOTIDE SEQUENCE</scope>
    <source>
        <strain evidence="2">KVB23</strain>
    </source>
</reference>
<proteinExistence type="predicted"/>
<dbReference type="Pfam" id="PF08238">
    <property type="entry name" value="Sel1"/>
    <property type="match status" value="2"/>
</dbReference>
<dbReference type="InterPro" id="IPR011990">
    <property type="entry name" value="TPR-like_helical_dom_sf"/>
</dbReference>
<dbReference type="InterPro" id="IPR052748">
    <property type="entry name" value="ISR_Activator"/>
</dbReference>
<evidence type="ECO:0000313" key="3">
    <source>
        <dbReference type="Proteomes" id="UP000619033"/>
    </source>
</evidence>
<gene>
    <name evidence="2" type="ORF">JI744_01930</name>
</gene>
<protein>
    <submittedName>
        <fullName evidence="2">Sel1 repeat family protein</fullName>
    </submittedName>
</protein>
<feature type="chain" id="PRO_5035241459" evidence="1">
    <location>
        <begin position="18"/>
        <end position="180"/>
    </location>
</feature>
<dbReference type="Gene3D" id="1.25.40.10">
    <property type="entry name" value="Tetratricopeptide repeat domain"/>
    <property type="match status" value="1"/>
</dbReference>
<comment type="caution">
    <text evidence="2">The sequence shown here is derived from an EMBL/GenBank/DDBJ whole genome shotgun (WGS) entry which is preliminary data.</text>
</comment>
<keyword evidence="1" id="KW-0732">Signal</keyword>
<organism evidence="2 3">
    <name type="scientific">Fuscibacter oryzae</name>
    <dbReference type="NCBI Taxonomy" id="2803939"/>
    <lineage>
        <taxon>Bacteria</taxon>
        <taxon>Pseudomonadati</taxon>
        <taxon>Pseudomonadota</taxon>
        <taxon>Alphaproteobacteria</taxon>
        <taxon>Rhodobacterales</taxon>
        <taxon>Paracoccaceae</taxon>
        <taxon>Fuscibacter</taxon>
    </lineage>
</organism>
<dbReference type="PANTHER" id="PTHR45011">
    <property type="entry name" value="DAP3-BINDING CELL DEATH ENHANCER 1"/>
    <property type="match status" value="1"/>
</dbReference>
<dbReference type="SMART" id="SM00671">
    <property type="entry name" value="SEL1"/>
    <property type="match status" value="2"/>
</dbReference>
<dbReference type="Proteomes" id="UP000619033">
    <property type="component" value="Unassembled WGS sequence"/>
</dbReference>
<feature type="signal peptide" evidence="1">
    <location>
        <begin position="1"/>
        <end position="17"/>
    </location>
</feature>
<dbReference type="PANTHER" id="PTHR45011:SF1">
    <property type="entry name" value="DAP3-BINDING CELL DEATH ENHANCER 1"/>
    <property type="match status" value="1"/>
</dbReference>
<dbReference type="RefSeq" id="WP_202657697.1">
    <property type="nucleotide sequence ID" value="NZ_JAESVP010000001.1"/>
</dbReference>
<keyword evidence="3" id="KW-1185">Reference proteome</keyword>